<dbReference type="AlphaFoldDB" id="A0AA36D774"/>
<proteinExistence type="predicted"/>
<feature type="compositionally biased region" description="Pro residues" evidence="1">
    <location>
        <begin position="142"/>
        <end position="152"/>
    </location>
</feature>
<feature type="region of interest" description="Disordered" evidence="1">
    <location>
        <begin position="529"/>
        <end position="740"/>
    </location>
</feature>
<dbReference type="EMBL" id="CATQJA010002662">
    <property type="protein sequence ID" value="CAJ0581052.1"/>
    <property type="molecule type" value="Genomic_DNA"/>
</dbReference>
<reference evidence="2" key="1">
    <citation type="submission" date="2023-06" db="EMBL/GenBank/DDBJ databases">
        <authorList>
            <person name="Delattre M."/>
        </authorList>
    </citation>
    <scope>NUCLEOTIDE SEQUENCE</scope>
    <source>
        <strain evidence="2">AF72</strain>
    </source>
</reference>
<feature type="region of interest" description="Disordered" evidence="1">
    <location>
        <begin position="111"/>
        <end position="175"/>
    </location>
</feature>
<evidence type="ECO:0000313" key="3">
    <source>
        <dbReference type="Proteomes" id="UP001177023"/>
    </source>
</evidence>
<protein>
    <submittedName>
        <fullName evidence="2">Uncharacterized protein</fullName>
    </submittedName>
</protein>
<feature type="region of interest" description="Disordered" evidence="1">
    <location>
        <begin position="65"/>
        <end position="94"/>
    </location>
</feature>
<sequence>MKKQRPQIRAATPNEYISSPTHFRKVSTMTHRDAQRMLAELELMNKPPPPPIQPKSWQAEMGDGKAIPTKLHPVPTNIPPILEPDELSDHSWTDDEDESIYTYIDDASLSNRTSPRPLSYQSGVSGKFSAFSADTDGSISPPRMPATPVPRPPKPEVQPKTHKMGAKRLQVVPNPPPMLIQVPRIIEHHEEEHYFETEISTLTTEERDFPVVQIPRHSIIALPNKLPEPKKSFFNWDAVKPDFSKIKFFQKEDPKPVKVEEKSPLPVTPNHGLKIDEEEVKKISARLGGLQAKAMPKKDHHHLTGDDISLPTNFHTPTPGNYETPRNSNSSVETPGYQPRFAKNPASAKAKQPAVKASPPPNQDHRRQPHCSLETPILFSEKDLEDEERKMPRNIKMGLDGVLYSNVTEAAFGPYQNLSPFGKEGAKSFGAPPPRPPKKDKKWTMQGDDMVVLRDGPDSFDAEPVGIREPSAIITPQPAKIRPPTVAADLERPGFLGLGMMMGLDDAIPIDSPPPNAYLPVNPKVKNEPLMPPAPLNRNTPHDAPAESAPIYMKMPLPTQSNAQQKPTAPVRVSTKSVAAPVPPAPVQAAKIPPPRPPPPSLKPVLELIVTNELPETSHKDPPQPSPKSYRNPSKRSPGVNSVDYLASDEQSDNETTESTPGNDNNVLYSIPLKKTTPPISPIREQQKKLSVRKSDKVHQSELEKIATELSEGRYFNPEPKKDSPTTLIGGHANQGNSAAAMEGCPTYACPLPRGFELDQIFEAIDDLDDHLQKEDSECQSETHGVLPAGKAEEPTPATLETPIPTATHQQTMPPLSFMQISRRQLPRAQCQPQGNPEKRQK</sequence>
<feature type="compositionally biased region" description="Polar residues" evidence="1">
    <location>
        <begin position="657"/>
        <end position="668"/>
    </location>
</feature>
<accession>A0AA36D774</accession>
<feature type="compositionally biased region" description="Polar residues" evidence="1">
    <location>
        <begin position="310"/>
        <end position="333"/>
    </location>
</feature>
<evidence type="ECO:0000313" key="2">
    <source>
        <dbReference type="EMBL" id="CAJ0581052.1"/>
    </source>
</evidence>
<feature type="region of interest" description="Disordered" evidence="1">
    <location>
        <begin position="422"/>
        <end position="480"/>
    </location>
</feature>
<feature type="non-terminal residue" evidence="2">
    <location>
        <position position="842"/>
    </location>
</feature>
<feature type="compositionally biased region" description="Polar residues" evidence="1">
    <location>
        <begin position="111"/>
        <end position="124"/>
    </location>
</feature>
<comment type="caution">
    <text evidence="2">The sequence shown here is derived from an EMBL/GenBank/DDBJ whole genome shotgun (WGS) entry which is preliminary data.</text>
</comment>
<dbReference type="Proteomes" id="UP001177023">
    <property type="component" value="Unassembled WGS sequence"/>
</dbReference>
<name>A0AA36D774_9BILA</name>
<organism evidence="2 3">
    <name type="scientific">Mesorhabditis spiculigera</name>
    <dbReference type="NCBI Taxonomy" id="96644"/>
    <lineage>
        <taxon>Eukaryota</taxon>
        <taxon>Metazoa</taxon>
        <taxon>Ecdysozoa</taxon>
        <taxon>Nematoda</taxon>
        <taxon>Chromadorea</taxon>
        <taxon>Rhabditida</taxon>
        <taxon>Rhabditina</taxon>
        <taxon>Rhabditomorpha</taxon>
        <taxon>Rhabditoidea</taxon>
        <taxon>Rhabditidae</taxon>
        <taxon>Mesorhabditinae</taxon>
        <taxon>Mesorhabditis</taxon>
    </lineage>
</organism>
<feature type="compositionally biased region" description="Basic and acidic residues" evidence="1">
    <location>
        <begin position="685"/>
        <end position="707"/>
    </location>
</feature>
<feature type="region of interest" description="Disordered" evidence="1">
    <location>
        <begin position="293"/>
        <end position="386"/>
    </location>
</feature>
<feature type="compositionally biased region" description="Basic and acidic residues" evidence="1">
    <location>
        <begin position="253"/>
        <end position="263"/>
    </location>
</feature>
<feature type="region of interest" description="Disordered" evidence="1">
    <location>
        <begin position="769"/>
        <end position="842"/>
    </location>
</feature>
<feature type="compositionally biased region" description="Pro residues" evidence="1">
    <location>
        <begin position="581"/>
        <end position="602"/>
    </location>
</feature>
<feature type="region of interest" description="Disordered" evidence="1">
    <location>
        <begin position="253"/>
        <end position="278"/>
    </location>
</feature>
<keyword evidence="3" id="KW-1185">Reference proteome</keyword>
<feature type="compositionally biased region" description="Polar residues" evidence="1">
    <location>
        <begin position="558"/>
        <end position="567"/>
    </location>
</feature>
<feature type="compositionally biased region" description="Polar residues" evidence="1">
    <location>
        <begin position="805"/>
        <end position="823"/>
    </location>
</feature>
<evidence type="ECO:0000256" key="1">
    <source>
        <dbReference type="SAM" id="MobiDB-lite"/>
    </source>
</evidence>
<gene>
    <name evidence="2" type="ORF">MSPICULIGERA_LOCUS19221</name>
</gene>